<dbReference type="GO" id="GO:0003677">
    <property type="term" value="F:DNA binding"/>
    <property type="evidence" value="ECO:0007669"/>
    <property type="project" value="UniProtKB-KW"/>
</dbReference>
<dbReference type="Pfam" id="PF00717">
    <property type="entry name" value="Peptidase_S24"/>
    <property type="match status" value="1"/>
</dbReference>
<keyword evidence="3" id="KW-0804">Transcription</keyword>
<evidence type="ECO:0000256" key="2">
    <source>
        <dbReference type="ARBA" id="ARBA00023125"/>
    </source>
</evidence>
<reference evidence="5 6" key="1">
    <citation type="submission" date="2016-08" db="EMBL/GenBank/DDBJ databases">
        <authorList>
            <person name="Seilhamer J.J."/>
        </authorList>
    </citation>
    <scope>NUCLEOTIDE SEQUENCE [LARGE SCALE GENOMIC DNA]</scope>
    <source>
        <strain evidence="5 6">DX4</strain>
    </source>
</reference>
<dbReference type="Proteomes" id="UP000094313">
    <property type="component" value="Chromosome"/>
</dbReference>
<dbReference type="InterPro" id="IPR001387">
    <property type="entry name" value="Cro/C1-type_HTH"/>
</dbReference>
<dbReference type="SUPFAM" id="SSF47413">
    <property type="entry name" value="lambda repressor-like DNA-binding domains"/>
    <property type="match status" value="1"/>
</dbReference>
<dbReference type="PANTHER" id="PTHR40661">
    <property type="match status" value="1"/>
</dbReference>
<dbReference type="InterPro" id="IPR039418">
    <property type="entry name" value="LexA-like"/>
</dbReference>
<proteinExistence type="predicted"/>
<keyword evidence="6" id="KW-1185">Reference proteome</keyword>
<dbReference type="EMBL" id="CP017141">
    <property type="protein sequence ID" value="AOM77139.1"/>
    <property type="molecule type" value="Genomic_DNA"/>
</dbReference>
<dbReference type="InterPro" id="IPR015927">
    <property type="entry name" value="Peptidase_S24_S26A/B/C"/>
</dbReference>
<protein>
    <submittedName>
        <fullName evidence="5">DNA-binding protein</fullName>
    </submittedName>
</protein>
<name>A0A1D7QEW0_9SPHI</name>
<dbReference type="CDD" id="cd00093">
    <property type="entry name" value="HTH_XRE"/>
    <property type="match status" value="1"/>
</dbReference>
<dbReference type="OrthoDB" id="796548at2"/>
<dbReference type="CDD" id="cd06529">
    <property type="entry name" value="S24_LexA-like"/>
    <property type="match status" value="1"/>
</dbReference>
<organism evidence="5 6">
    <name type="scientific">Pedobacter steynii</name>
    <dbReference type="NCBI Taxonomy" id="430522"/>
    <lineage>
        <taxon>Bacteria</taxon>
        <taxon>Pseudomonadati</taxon>
        <taxon>Bacteroidota</taxon>
        <taxon>Sphingobacteriia</taxon>
        <taxon>Sphingobacteriales</taxon>
        <taxon>Sphingobacteriaceae</taxon>
        <taxon>Pedobacter</taxon>
    </lineage>
</organism>
<feature type="domain" description="Peptidase S24/S26A/S26B/S26C" evidence="4">
    <location>
        <begin position="104"/>
        <end position="209"/>
    </location>
</feature>
<dbReference type="SUPFAM" id="SSF51306">
    <property type="entry name" value="LexA/Signal peptidase"/>
    <property type="match status" value="1"/>
</dbReference>
<dbReference type="InterPro" id="IPR010982">
    <property type="entry name" value="Lambda_DNA-bd_dom_sf"/>
</dbReference>
<evidence type="ECO:0000256" key="3">
    <source>
        <dbReference type="ARBA" id="ARBA00023163"/>
    </source>
</evidence>
<accession>A0A1D7QEW0</accession>
<evidence type="ECO:0000313" key="6">
    <source>
        <dbReference type="Proteomes" id="UP000094313"/>
    </source>
</evidence>
<dbReference type="PANTHER" id="PTHR40661:SF3">
    <property type="entry name" value="FELS-1 PROPHAGE TRANSCRIPTIONAL REGULATOR"/>
    <property type="match status" value="1"/>
</dbReference>
<dbReference type="KEGG" id="psty:BFS30_08140"/>
<keyword evidence="1" id="KW-0805">Transcription regulation</keyword>
<dbReference type="InterPro" id="IPR036286">
    <property type="entry name" value="LexA/Signal_pep-like_sf"/>
</dbReference>
<evidence type="ECO:0000256" key="1">
    <source>
        <dbReference type="ARBA" id="ARBA00023015"/>
    </source>
</evidence>
<gene>
    <name evidence="5" type="ORF">BFS30_08140</name>
</gene>
<evidence type="ECO:0000313" key="5">
    <source>
        <dbReference type="EMBL" id="AOM77139.1"/>
    </source>
</evidence>
<evidence type="ECO:0000259" key="4">
    <source>
        <dbReference type="Pfam" id="PF00717"/>
    </source>
</evidence>
<dbReference type="RefSeq" id="WP_069378832.1">
    <property type="nucleotide sequence ID" value="NZ_CP017141.1"/>
</dbReference>
<sequence>MRKNIYLETDKTGARLREARLAKQMTLSQFYTPITKHIGNCSSIESGRRRIGKRLSKDILEYHKINPRYLNTGMGEMFLRSENPDEQLPHLEEGVPYFNVNLTEITFGELHVFQEPPEYYVNYRPFNDCDAYLPIYGDSMYPKFSSGEIIIVKEIRNRDIIQWGEAYLIVTDEKANNITTVKLLFEHPNPGKIVLRSLNPEFKGDTVIQREVIKRIFLVKGKVTRNHL</sequence>
<keyword evidence="2 5" id="KW-0238">DNA-binding</keyword>
<dbReference type="AlphaFoldDB" id="A0A1D7QEW0"/>
<dbReference type="Gene3D" id="2.10.109.10">
    <property type="entry name" value="Umud Fragment, subunit A"/>
    <property type="match status" value="1"/>
</dbReference>